<organism evidence="4 5">
    <name type="scientific">Discina gigas</name>
    <dbReference type="NCBI Taxonomy" id="1032678"/>
    <lineage>
        <taxon>Eukaryota</taxon>
        <taxon>Fungi</taxon>
        <taxon>Dikarya</taxon>
        <taxon>Ascomycota</taxon>
        <taxon>Pezizomycotina</taxon>
        <taxon>Pezizomycetes</taxon>
        <taxon>Pezizales</taxon>
        <taxon>Discinaceae</taxon>
        <taxon>Discina</taxon>
    </lineage>
</organism>
<evidence type="ECO:0000313" key="5">
    <source>
        <dbReference type="Proteomes" id="UP001447188"/>
    </source>
</evidence>
<name>A0ABR3G7Y6_9PEZI</name>
<keyword evidence="5" id="KW-1185">Reference proteome</keyword>
<evidence type="ECO:0000256" key="1">
    <source>
        <dbReference type="ARBA" id="ARBA00022737"/>
    </source>
</evidence>
<keyword evidence="2 3" id="KW-0802">TPR repeat</keyword>
<protein>
    <recommendedName>
        <fullName evidence="6">Kinesin light chain</fullName>
    </recommendedName>
</protein>
<gene>
    <name evidence="4" type="ORF">Q9L58_009435</name>
</gene>
<feature type="repeat" description="TPR" evidence="3">
    <location>
        <begin position="142"/>
        <end position="175"/>
    </location>
</feature>
<evidence type="ECO:0000313" key="4">
    <source>
        <dbReference type="EMBL" id="KAL0631691.1"/>
    </source>
</evidence>
<sequence>MAGLEKALGKQHPLAVTMLDNIANIYYIRGRWGETLGLYEQSYYKQELTGDEKNLGSEHPSTLTALHNTAYFYHMQGRYGKALELYERVLAGEKKILNEELPSTLVALGQIANVYESQALKLFTRIFPGLEKSLVIDRQFTINALTNLADIYRRQGRYEEALKFFERAGQEKFLGKEHPSTVLMVDMIVLDYAEFGRHREARVCSSPTRYSRVREPVNDCPDSHRFPKNSAFLRNRSL</sequence>
<evidence type="ECO:0000256" key="3">
    <source>
        <dbReference type="PROSITE-ProRule" id="PRU00339"/>
    </source>
</evidence>
<dbReference type="PROSITE" id="PS50293">
    <property type="entry name" value="TPR_REGION"/>
    <property type="match status" value="1"/>
</dbReference>
<dbReference type="PROSITE" id="PS50005">
    <property type="entry name" value="TPR"/>
    <property type="match status" value="1"/>
</dbReference>
<dbReference type="Pfam" id="PF13424">
    <property type="entry name" value="TPR_12"/>
    <property type="match status" value="2"/>
</dbReference>
<dbReference type="SUPFAM" id="SSF48452">
    <property type="entry name" value="TPR-like"/>
    <property type="match status" value="1"/>
</dbReference>
<proteinExistence type="predicted"/>
<dbReference type="EMBL" id="JBBBZM010000220">
    <property type="protein sequence ID" value="KAL0631691.1"/>
    <property type="molecule type" value="Genomic_DNA"/>
</dbReference>
<comment type="caution">
    <text evidence="4">The sequence shown here is derived from an EMBL/GenBank/DDBJ whole genome shotgun (WGS) entry which is preliminary data.</text>
</comment>
<dbReference type="PANTHER" id="PTHR45641">
    <property type="entry name" value="TETRATRICOPEPTIDE REPEAT PROTEIN (AFU_ORTHOLOGUE AFUA_6G03870)"/>
    <property type="match status" value="1"/>
</dbReference>
<dbReference type="SMART" id="SM00028">
    <property type="entry name" value="TPR"/>
    <property type="match status" value="3"/>
</dbReference>
<dbReference type="InterPro" id="IPR011990">
    <property type="entry name" value="TPR-like_helical_dom_sf"/>
</dbReference>
<dbReference type="InterPro" id="IPR019734">
    <property type="entry name" value="TPR_rpt"/>
</dbReference>
<accession>A0ABR3G7Y6</accession>
<dbReference type="Gene3D" id="1.25.40.10">
    <property type="entry name" value="Tetratricopeptide repeat domain"/>
    <property type="match status" value="1"/>
</dbReference>
<keyword evidence="1" id="KW-0677">Repeat</keyword>
<dbReference type="PANTHER" id="PTHR45641:SF19">
    <property type="entry name" value="NEPHROCYSTIN-3"/>
    <property type="match status" value="1"/>
</dbReference>
<evidence type="ECO:0000256" key="2">
    <source>
        <dbReference type="ARBA" id="ARBA00022803"/>
    </source>
</evidence>
<dbReference type="Proteomes" id="UP001447188">
    <property type="component" value="Unassembled WGS sequence"/>
</dbReference>
<reference evidence="4 5" key="1">
    <citation type="submission" date="2024-02" db="EMBL/GenBank/DDBJ databases">
        <title>Discinaceae phylogenomics.</title>
        <authorList>
            <person name="Dirks A.C."/>
            <person name="James T.Y."/>
        </authorList>
    </citation>
    <scope>NUCLEOTIDE SEQUENCE [LARGE SCALE GENOMIC DNA]</scope>
    <source>
        <strain evidence="4 5">ACD0624</strain>
    </source>
</reference>
<evidence type="ECO:0008006" key="6">
    <source>
        <dbReference type="Google" id="ProtNLM"/>
    </source>
</evidence>